<sequence>MIGNRRSDHDWKGNNPSIMDNEDFVNWLKDREKDI</sequence>
<organism evidence="1">
    <name type="scientific">Waddlia chondrophila 2032/99</name>
    <dbReference type="NCBI Taxonomy" id="765953"/>
    <lineage>
        <taxon>Bacteria</taxon>
        <taxon>Pseudomonadati</taxon>
        <taxon>Chlamydiota</taxon>
        <taxon>Chlamydiia</taxon>
        <taxon>Parachlamydiales</taxon>
        <taxon>Waddliaceae</taxon>
        <taxon>Waddlia</taxon>
    </lineage>
</organism>
<gene>
    <name evidence="1" type="ORF">WCH_BX12070</name>
</gene>
<protein>
    <submittedName>
        <fullName evidence="1">Uncharacterized protein</fullName>
    </submittedName>
</protein>
<name>F8LDX2_9BACT</name>
<proteinExistence type="predicted"/>
<evidence type="ECO:0000313" key="1">
    <source>
        <dbReference type="EMBL" id="CCB91686.1"/>
    </source>
</evidence>
<dbReference type="EMBL" id="FR872655">
    <property type="protein sequence ID" value="CCB91686.1"/>
    <property type="molecule type" value="Genomic_DNA"/>
</dbReference>
<reference evidence="1" key="1">
    <citation type="submission" date="2011-05" db="EMBL/GenBank/DDBJ databases">
        <title>Unity in variety -- the pan-genome of the Chlamydiae.</title>
        <authorList>
            <person name="Collingro A."/>
            <person name="Tischler P."/>
            <person name="Weinmaier T."/>
            <person name="Penz T."/>
            <person name="Heinz E."/>
            <person name="Brunham R.C."/>
            <person name="Read T.D."/>
            <person name="Bavoil P.M."/>
            <person name="Sachse K."/>
            <person name="Kahane S."/>
            <person name="Friedman M.G."/>
            <person name="Rattei T."/>
            <person name="Myers G.S.A."/>
            <person name="Horn M."/>
        </authorList>
    </citation>
    <scope>NUCLEOTIDE SEQUENCE</scope>
    <source>
        <strain evidence="1">2032/99</strain>
    </source>
</reference>
<dbReference type="AlphaFoldDB" id="F8LDX2"/>
<accession>F8LDX2</accession>